<dbReference type="Gene3D" id="3.30.70.330">
    <property type="match status" value="1"/>
</dbReference>
<accession>A0A2P6RIU0</accession>
<feature type="domain" description="RRM" evidence="4">
    <location>
        <begin position="33"/>
        <end position="113"/>
    </location>
</feature>
<evidence type="ECO:0000259" key="4">
    <source>
        <dbReference type="PROSITE" id="PS50102"/>
    </source>
</evidence>
<name>A0A2P6RIU0_ROSCH</name>
<reference evidence="5 6" key="1">
    <citation type="journal article" date="2018" name="Nat. Genet.">
        <title>The Rosa genome provides new insights in the design of modern roses.</title>
        <authorList>
            <person name="Bendahmane M."/>
        </authorList>
    </citation>
    <scope>NUCLEOTIDE SEQUENCE [LARGE SCALE GENOMIC DNA]</scope>
    <source>
        <strain evidence="6">cv. Old Blush</strain>
    </source>
</reference>
<proteinExistence type="predicted"/>
<evidence type="ECO:0000313" key="5">
    <source>
        <dbReference type="EMBL" id="PRQ46327.1"/>
    </source>
</evidence>
<dbReference type="InterPro" id="IPR035979">
    <property type="entry name" value="RBD_domain_sf"/>
</dbReference>
<dbReference type="AlphaFoldDB" id="A0A2P6RIU0"/>
<dbReference type="SUPFAM" id="SSF54928">
    <property type="entry name" value="RNA-binding domain, RBD"/>
    <property type="match status" value="1"/>
</dbReference>
<keyword evidence="6" id="KW-1185">Reference proteome</keyword>
<dbReference type="STRING" id="74649.A0A2P6RIU0"/>
<keyword evidence="1" id="KW-0677">Repeat</keyword>
<organism evidence="5 6">
    <name type="scientific">Rosa chinensis</name>
    <name type="common">China rose</name>
    <dbReference type="NCBI Taxonomy" id="74649"/>
    <lineage>
        <taxon>Eukaryota</taxon>
        <taxon>Viridiplantae</taxon>
        <taxon>Streptophyta</taxon>
        <taxon>Embryophyta</taxon>
        <taxon>Tracheophyta</taxon>
        <taxon>Spermatophyta</taxon>
        <taxon>Magnoliopsida</taxon>
        <taxon>eudicotyledons</taxon>
        <taxon>Gunneridae</taxon>
        <taxon>Pentapetalae</taxon>
        <taxon>rosids</taxon>
        <taxon>fabids</taxon>
        <taxon>Rosales</taxon>
        <taxon>Rosaceae</taxon>
        <taxon>Rosoideae</taxon>
        <taxon>Rosoideae incertae sedis</taxon>
        <taxon>Rosa</taxon>
    </lineage>
</organism>
<sequence length="205" mass="23919">MPMIDVRPSEPKRERNQIYQEEQYVQHQGYIPTKIFVGGLPHDLTEDEFRDYFAKFGAIDDGIIIYDKESNTPKGFGFITFESDDAVVDVLHKQKNKFHELKDKQVEVMRALPEVKKNWHGMWRWLQFDDLAFGIDRFFCFSCGGAYGYGHFQGCLYWPNPYHGVWNIIRVIHANWIGGEVVDQSAWNGYSDQNKLTHVNSITSC</sequence>
<evidence type="ECO:0000256" key="1">
    <source>
        <dbReference type="ARBA" id="ARBA00022737"/>
    </source>
</evidence>
<dbReference type="PANTHER" id="PTHR48032:SF12">
    <property type="entry name" value="RRM DOMAIN-CONTAINING PROTEIN"/>
    <property type="match status" value="1"/>
</dbReference>
<keyword evidence="2 3" id="KW-0694">RNA-binding</keyword>
<gene>
    <name evidence="5" type="ORF">RchiOBHm_Chr2g0087881</name>
</gene>
<evidence type="ECO:0000313" key="6">
    <source>
        <dbReference type="Proteomes" id="UP000238479"/>
    </source>
</evidence>
<dbReference type="SMART" id="SM00360">
    <property type="entry name" value="RRM"/>
    <property type="match status" value="1"/>
</dbReference>
<dbReference type="PANTHER" id="PTHR48032">
    <property type="entry name" value="RNA-BINDING PROTEIN MUSASHI HOMOLOG RBP6"/>
    <property type="match status" value="1"/>
</dbReference>
<evidence type="ECO:0000256" key="3">
    <source>
        <dbReference type="PROSITE-ProRule" id="PRU00176"/>
    </source>
</evidence>
<dbReference type="EMBL" id="PDCK01000040">
    <property type="protein sequence ID" value="PRQ46327.1"/>
    <property type="molecule type" value="Genomic_DNA"/>
</dbReference>
<comment type="caution">
    <text evidence="5">The sequence shown here is derived from an EMBL/GenBank/DDBJ whole genome shotgun (WGS) entry which is preliminary data.</text>
</comment>
<dbReference type="GO" id="GO:0006417">
    <property type="term" value="P:regulation of translation"/>
    <property type="evidence" value="ECO:0007669"/>
    <property type="project" value="TreeGrafter"/>
</dbReference>
<dbReference type="InterPro" id="IPR000504">
    <property type="entry name" value="RRM_dom"/>
</dbReference>
<dbReference type="Gramene" id="PRQ46327">
    <property type="protein sequence ID" value="PRQ46327"/>
    <property type="gene ID" value="RchiOBHm_Chr2g0087881"/>
</dbReference>
<evidence type="ECO:0000256" key="2">
    <source>
        <dbReference type="ARBA" id="ARBA00022884"/>
    </source>
</evidence>
<dbReference type="InterPro" id="IPR012677">
    <property type="entry name" value="Nucleotide-bd_a/b_plait_sf"/>
</dbReference>
<dbReference type="Pfam" id="PF00076">
    <property type="entry name" value="RRM_1"/>
    <property type="match status" value="1"/>
</dbReference>
<dbReference type="GO" id="GO:0003729">
    <property type="term" value="F:mRNA binding"/>
    <property type="evidence" value="ECO:0007669"/>
    <property type="project" value="TreeGrafter"/>
</dbReference>
<dbReference type="Proteomes" id="UP000238479">
    <property type="component" value="Chromosome 2"/>
</dbReference>
<protein>
    <submittedName>
        <fullName evidence="5">Putative nucleotide-binding alpha-beta plait domain-containing protein</fullName>
    </submittedName>
</protein>
<dbReference type="PROSITE" id="PS50102">
    <property type="entry name" value="RRM"/>
    <property type="match status" value="1"/>
</dbReference>